<keyword evidence="3 8" id="KW-0812">Transmembrane</keyword>
<dbReference type="PANTHER" id="PTHR13032">
    <property type="entry name" value="MITOCHONDRIAL IMPORT INNER MEMBRANE TRANSLOCASE SUBUNIT TIM21"/>
    <property type="match status" value="1"/>
</dbReference>
<comment type="caution">
    <text evidence="9">The sequence shown here is derived from an EMBL/GenBank/DDBJ whole genome shotgun (WGS) entry which is preliminary data.</text>
</comment>
<dbReference type="Pfam" id="PF08294">
    <property type="entry name" value="TIM21"/>
    <property type="match status" value="1"/>
</dbReference>
<comment type="similarity">
    <text evidence="2 8">Belongs to the TIM21 family.</text>
</comment>
<accession>A0AAD7XJL5</accession>
<evidence type="ECO:0000256" key="1">
    <source>
        <dbReference type="ARBA" id="ARBA00004304"/>
    </source>
</evidence>
<evidence type="ECO:0000256" key="4">
    <source>
        <dbReference type="ARBA" id="ARBA00022946"/>
    </source>
</evidence>
<dbReference type="Gene3D" id="3.10.450.320">
    <property type="entry name" value="Mitochondrial import inner membrane translocase subunit Tim21"/>
    <property type="match status" value="1"/>
</dbReference>
<keyword evidence="6 8" id="KW-0496">Mitochondrion</keyword>
<dbReference type="InterPro" id="IPR038552">
    <property type="entry name" value="Tim21_IMS_sf"/>
</dbReference>
<dbReference type="GO" id="GO:0005744">
    <property type="term" value="C:TIM23 mitochondrial import inner membrane translocase complex"/>
    <property type="evidence" value="ECO:0007669"/>
    <property type="project" value="UniProtKB-UniRule"/>
</dbReference>
<comment type="subcellular location">
    <subcellularLocation>
        <location evidence="8">Mitochondrion inner membrane</location>
        <topology evidence="8">Single-pass membrane protein</topology>
    </subcellularLocation>
    <subcellularLocation>
        <location evidence="1">Mitochondrion membrane</location>
        <topology evidence="1">Single-pass membrane protein</topology>
    </subcellularLocation>
</comment>
<evidence type="ECO:0000256" key="5">
    <source>
        <dbReference type="ARBA" id="ARBA00022989"/>
    </source>
</evidence>
<evidence type="ECO:0000256" key="8">
    <source>
        <dbReference type="RuleBase" id="RU367142"/>
    </source>
</evidence>
<evidence type="ECO:0000256" key="7">
    <source>
        <dbReference type="ARBA" id="ARBA00023136"/>
    </source>
</evidence>
<evidence type="ECO:0000256" key="6">
    <source>
        <dbReference type="ARBA" id="ARBA00023128"/>
    </source>
</evidence>
<dbReference type="PANTHER" id="PTHR13032:SF6">
    <property type="entry name" value="MITOCHONDRIAL IMPORT INNER MEMBRANE TRANSLOCASE SUBUNIT TIM21"/>
    <property type="match status" value="1"/>
</dbReference>
<evidence type="ECO:0000256" key="3">
    <source>
        <dbReference type="ARBA" id="ARBA00022692"/>
    </source>
</evidence>
<keyword evidence="5 8" id="KW-1133">Transmembrane helix</keyword>
<evidence type="ECO:0000313" key="9">
    <source>
        <dbReference type="EMBL" id="KAJ8601798.1"/>
    </source>
</evidence>
<keyword evidence="4" id="KW-0809">Transit peptide</keyword>
<proteinExistence type="inferred from homology"/>
<evidence type="ECO:0000256" key="2">
    <source>
        <dbReference type="ARBA" id="ARBA00010867"/>
    </source>
</evidence>
<feature type="transmembrane region" description="Helical" evidence="8">
    <location>
        <begin position="65"/>
        <end position="83"/>
    </location>
</feature>
<dbReference type="InterPro" id="IPR013261">
    <property type="entry name" value="Tim21"/>
</dbReference>
<dbReference type="Proteomes" id="UP001230188">
    <property type="component" value="Unassembled WGS sequence"/>
</dbReference>
<dbReference type="EMBL" id="JAQMWT010000404">
    <property type="protein sequence ID" value="KAJ8601798.1"/>
    <property type="molecule type" value="Genomic_DNA"/>
</dbReference>
<keyword evidence="8" id="KW-0811">Translocation</keyword>
<organism evidence="9 10">
    <name type="scientific">Chrysophaeum taylorii</name>
    <dbReference type="NCBI Taxonomy" id="2483200"/>
    <lineage>
        <taxon>Eukaryota</taxon>
        <taxon>Sar</taxon>
        <taxon>Stramenopiles</taxon>
        <taxon>Ochrophyta</taxon>
        <taxon>Pelagophyceae</taxon>
        <taxon>Pelagomonadales</taxon>
        <taxon>Pelagomonadaceae</taxon>
        <taxon>Chrysophaeum</taxon>
    </lineage>
</organism>
<comment type="function">
    <text evidence="8">Essential component of the TIM23 complex, a complex that mediates the translocation of transit peptide-containing proteins across the mitochondrial inner membrane.</text>
</comment>
<name>A0AAD7XJL5_9STRA</name>
<keyword evidence="8" id="KW-0813">Transport</keyword>
<dbReference type="AlphaFoldDB" id="A0AAD7XJL5"/>
<keyword evidence="8" id="KW-0999">Mitochondrion inner membrane</keyword>
<keyword evidence="7 8" id="KW-0472">Membrane</keyword>
<sequence length="230" mass="25748">MRRVPVRTLFAGQRSVVRRLEARPALAMGHPRWLSEKKGEPPTESDETQLAPLTAAQKVQVGFNLTLWGAAIGLVGTCAYFIIRELLPTKMSPNRIFDVALDAVRGDEAVRRGYGEPLKGYGRDHGGHREGRRNFIENTSYDEESDNSKRVRVRFNVKGPYAEGLVYAEVSNKKDGFVYLMVQDKRTGRVITIEDNRAAMIEARAMRTDEERSALSALLGGPNFDGPRNK</sequence>
<gene>
    <name evidence="9" type="ORF">CTAYLR_006826</name>
</gene>
<evidence type="ECO:0000313" key="10">
    <source>
        <dbReference type="Proteomes" id="UP001230188"/>
    </source>
</evidence>
<dbReference type="GO" id="GO:0030150">
    <property type="term" value="P:protein import into mitochondrial matrix"/>
    <property type="evidence" value="ECO:0007669"/>
    <property type="project" value="UniProtKB-UniRule"/>
</dbReference>
<reference evidence="9" key="1">
    <citation type="submission" date="2023-01" db="EMBL/GenBank/DDBJ databases">
        <title>Metagenome sequencing of chrysophaentin producing Chrysophaeum taylorii.</title>
        <authorList>
            <person name="Davison J."/>
            <person name="Bewley C."/>
        </authorList>
    </citation>
    <scope>NUCLEOTIDE SEQUENCE</scope>
    <source>
        <strain evidence="9">NIES-1699</strain>
    </source>
</reference>
<protein>
    <recommendedName>
        <fullName evidence="8">Mitochondrial import inner membrane translocase subunit Tim21</fullName>
    </recommendedName>
</protein>
<keyword evidence="10" id="KW-1185">Reference proteome</keyword>
<comment type="subunit">
    <text evidence="8">Component of the TIM23 complex.</text>
</comment>
<keyword evidence="8" id="KW-0653">Protein transport</keyword>